<evidence type="ECO:0000313" key="3">
    <source>
        <dbReference type="Proteomes" id="UP000007305"/>
    </source>
</evidence>
<reference evidence="2" key="3">
    <citation type="submission" date="2021-05" db="UniProtKB">
        <authorList>
            <consortium name="EnsemblPlants"/>
        </authorList>
    </citation>
    <scope>IDENTIFICATION</scope>
    <source>
        <strain evidence="2">cv. B73</strain>
    </source>
</reference>
<dbReference type="Proteomes" id="UP000007305">
    <property type="component" value="Chromosome 3"/>
</dbReference>
<evidence type="ECO:0000256" key="1">
    <source>
        <dbReference type="SAM" id="Phobius"/>
    </source>
</evidence>
<protein>
    <submittedName>
        <fullName evidence="2">Uncharacterized protein</fullName>
    </submittedName>
</protein>
<accession>A0A804N5T6</accession>
<feature type="transmembrane region" description="Helical" evidence="1">
    <location>
        <begin position="56"/>
        <end position="77"/>
    </location>
</feature>
<keyword evidence="3" id="KW-1185">Reference proteome</keyword>
<reference evidence="3" key="1">
    <citation type="submission" date="2015-12" db="EMBL/GenBank/DDBJ databases">
        <title>Update maize B73 reference genome by single molecule sequencing technologies.</title>
        <authorList>
            <consortium name="Maize Genome Sequencing Project"/>
            <person name="Ware D."/>
        </authorList>
    </citation>
    <scope>NUCLEOTIDE SEQUENCE [LARGE SCALE GENOMIC DNA]</scope>
    <source>
        <strain evidence="3">cv. B73</strain>
    </source>
</reference>
<dbReference type="EnsemblPlants" id="Zm00001eb137300_T001">
    <property type="protein sequence ID" value="Zm00001eb137300_P001"/>
    <property type="gene ID" value="Zm00001eb137300"/>
</dbReference>
<evidence type="ECO:0000313" key="2">
    <source>
        <dbReference type="EnsemblPlants" id="Zm00001eb137300_P001"/>
    </source>
</evidence>
<reference evidence="2" key="2">
    <citation type="submission" date="2019-07" db="EMBL/GenBank/DDBJ databases">
        <authorList>
            <person name="Seetharam A."/>
            <person name="Woodhouse M."/>
            <person name="Cannon E."/>
        </authorList>
    </citation>
    <scope>NUCLEOTIDE SEQUENCE [LARGE SCALE GENOMIC DNA]</scope>
    <source>
        <strain evidence="2">cv. B73</strain>
    </source>
</reference>
<keyword evidence="1" id="KW-0472">Membrane</keyword>
<name>A0A804N5T6_MAIZE</name>
<keyword evidence="1" id="KW-1133">Transmembrane helix</keyword>
<dbReference type="InParanoid" id="A0A804N5T6"/>
<dbReference type="AlphaFoldDB" id="A0A804N5T6"/>
<keyword evidence="1" id="KW-0812">Transmembrane</keyword>
<organism evidence="2 3">
    <name type="scientific">Zea mays</name>
    <name type="common">Maize</name>
    <dbReference type="NCBI Taxonomy" id="4577"/>
    <lineage>
        <taxon>Eukaryota</taxon>
        <taxon>Viridiplantae</taxon>
        <taxon>Streptophyta</taxon>
        <taxon>Embryophyta</taxon>
        <taxon>Tracheophyta</taxon>
        <taxon>Spermatophyta</taxon>
        <taxon>Magnoliopsida</taxon>
        <taxon>Liliopsida</taxon>
        <taxon>Poales</taxon>
        <taxon>Poaceae</taxon>
        <taxon>PACMAD clade</taxon>
        <taxon>Panicoideae</taxon>
        <taxon>Andropogonodae</taxon>
        <taxon>Andropogoneae</taxon>
        <taxon>Tripsacinae</taxon>
        <taxon>Zea</taxon>
    </lineage>
</organism>
<proteinExistence type="predicted"/>
<dbReference type="Gramene" id="Zm00001eb137300_T001">
    <property type="protein sequence ID" value="Zm00001eb137300_P001"/>
    <property type="gene ID" value="Zm00001eb137300"/>
</dbReference>
<sequence>MHRELCSLVICFIPPMSTPQPPGSVFRSFVQSLVLKARGGDHRMVVNGTFNNTVLISLYTVILHLLSAGALPSWWSLRFKRNDAYHSTGMIPELDKKNLSQFFVVVRHRLLPLSVCG</sequence>